<sequence>MTEEELNVVCPNKIGPYQLRGTIGHGAYAICKLAYRQDQDRYYACKIITRQRINQMKDKTRFEQEIRVLQQMRHSYIVQLYDLFKDTLNYYVVMEFCPNGELFSRIVATQRLPESEARLFFRQIIEAMVFIHSRKVAHRDLKPENILIDEKGCAKISDFGLSKFVLGNGLTSTSCGSPCYAAPEVISGKPYDPLKSDMWSLGVILYAMVTGNLPWTKRNKLQLFAQIRSGKYKIPAYVSMQCSNLINSLMIICPEKRLTAQEVLSHAFLEGDMGKVNLQPTSICGNYPIVSLRMVDDFFERDSSVALFDVTSPAQKIQRIVNYVSTGKLNLTCQKVVKLIKVKGEISPQNSNNVQSNSTDDKFSLPPSTENTNRRRIFPQPSHDTRKFHILPNASSQIRPPSDMMNPPNDRTDWKMVVKMVHNAKQRKARVGVLVRPKIKSKELKIIA</sequence>
<dbReference type="GO" id="GO:0005524">
    <property type="term" value="F:ATP binding"/>
    <property type="evidence" value="ECO:0007669"/>
    <property type="project" value="UniProtKB-UniRule"/>
</dbReference>
<gene>
    <name evidence="10" type="ORF">TRFO_20677</name>
</gene>
<evidence type="ECO:0000256" key="8">
    <source>
        <dbReference type="SAM" id="MobiDB-lite"/>
    </source>
</evidence>
<keyword evidence="2" id="KW-0808">Transferase</keyword>
<evidence type="ECO:0000259" key="9">
    <source>
        <dbReference type="PROSITE" id="PS50011"/>
    </source>
</evidence>
<evidence type="ECO:0000256" key="4">
    <source>
        <dbReference type="ARBA" id="ARBA00022777"/>
    </source>
</evidence>
<comment type="caution">
    <text evidence="10">The sequence shown here is derived from an EMBL/GenBank/DDBJ whole genome shotgun (WGS) entry which is preliminary data.</text>
</comment>
<dbReference type="VEuPathDB" id="TrichDB:TRFO_20677"/>
<dbReference type="InterPro" id="IPR008271">
    <property type="entry name" value="Ser/Thr_kinase_AS"/>
</dbReference>
<organism evidence="10 11">
    <name type="scientific">Tritrichomonas foetus</name>
    <dbReference type="NCBI Taxonomy" id="1144522"/>
    <lineage>
        <taxon>Eukaryota</taxon>
        <taxon>Metamonada</taxon>
        <taxon>Parabasalia</taxon>
        <taxon>Tritrichomonadida</taxon>
        <taxon>Tritrichomonadidae</taxon>
        <taxon>Tritrichomonas</taxon>
    </lineage>
</organism>
<keyword evidence="4 10" id="KW-0418">Kinase</keyword>
<dbReference type="GO" id="GO:0004674">
    <property type="term" value="F:protein serine/threonine kinase activity"/>
    <property type="evidence" value="ECO:0007669"/>
    <property type="project" value="UniProtKB-KW"/>
</dbReference>
<evidence type="ECO:0000256" key="7">
    <source>
        <dbReference type="RuleBase" id="RU000304"/>
    </source>
</evidence>
<dbReference type="AlphaFoldDB" id="A0A1J4KFB9"/>
<dbReference type="PANTHER" id="PTHR24346:SF82">
    <property type="entry name" value="KP78A-RELATED"/>
    <property type="match status" value="1"/>
</dbReference>
<feature type="region of interest" description="Disordered" evidence="8">
    <location>
        <begin position="348"/>
        <end position="386"/>
    </location>
</feature>
<comment type="similarity">
    <text evidence="7">Belongs to the protein kinase superfamily.</text>
</comment>
<dbReference type="CDD" id="cd14003">
    <property type="entry name" value="STKc_AMPK-like"/>
    <property type="match status" value="1"/>
</dbReference>
<dbReference type="EMBL" id="MLAK01000620">
    <property type="protein sequence ID" value="OHT10135.1"/>
    <property type="molecule type" value="Genomic_DNA"/>
</dbReference>
<dbReference type="InterPro" id="IPR017441">
    <property type="entry name" value="Protein_kinase_ATP_BS"/>
</dbReference>
<keyword evidence="11" id="KW-1185">Reference proteome</keyword>
<dbReference type="Gene3D" id="1.10.510.10">
    <property type="entry name" value="Transferase(Phosphotransferase) domain 1"/>
    <property type="match status" value="1"/>
</dbReference>
<dbReference type="PROSITE" id="PS00108">
    <property type="entry name" value="PROTEIN_KINASE_ST"/>
    <property type="match status" value="1"/>
</dbReference>
<evidence type="ECO:0000313" key="10">
    <source>
        <dbReference type="EMBL" id="OHT10135.1"/>
    </source>
</evidence>
<feature type="binding site" evidence="6">
    <location>
        <position position="46"/>
    </location>
    <ligand>
        <name>ATP</name>
        <dbReference type="ChEBI" id="CHEBI:30616"/>
    </ligand>
</feature>
<proteinExistence type="inferred from homology"/>
<keyword evidence="1 7" id="KW-0723">Serine/threonine-protein kinase</keyword>
<dbReference type="OrthoDB" id="6513151at2759"/>
<keyword evidence="5 6" id="KW-0067">ATP-binding</keyword>
<dbReference type="InterPro" id="IPR011009">
    <property type="entry name" value="Kinase-like_dom_sf"/>
</dbReference>
<dbReference type="Proteomes" id="UP000179807">
    <property type="component" value="Unassembled WGS sequence"/>
</dbReference>
<evidence type="ECO:0000256" key="3">
    <source>
        <dbReference type="ARBA" id="ARBA00022741"/>
    </source>
</evidence>
<evidence type="ECO:0000256" key="6">
    <source>
        <dbReference type="PROSITE-ProRule" id="PRU10141"/>
    </source>
</evidence>
<evidence type="ECO:0000313" key="11">
    <source>
        <dbReference type="Proteomes" id="UP000179807"/>
    </source>
</evidence>
<feature type="domain" description="Protein kinase" evidence="9">
    <location>
        <begin position="17"/>
        <end position="269"/>
    </location>
</feature>
<reference evidence="10" key="1">
    <citation type="submission" date="2016-10" db="EMBL/GenBank/DDBJ databases">
        <authorList>
            <person name="Benchimol M."/>
            <person name="Almeida L.G."/>
            <person name="Vasconcelos A.T."/>
            <person name="Perreira-Neves A."/>
            <person name="Rosa I.A."/>
            <person name="Tasca T."/>
            <person name="Bogo M.R."/>
            <person name="de Souza W."/>
        </authorList>
    </citation>
    <scope>NUCLEOTIDE SEQUENCE [LARGE SCALE GENOMIC DNA]</scope>
    <source>
        <strain evidence="10">K</strain>
    </source>
</reference>
<dbReference type="RefSeq" id="XP_068363271.1">
    <property type="nucleotide sequence ID" value="XM_068501533.1"/>
</dbReference>
<feature type="compositionally biased region" description="Low complexity" evidence="8">
    <location>
        <begin position="348"/>
        <end position="358"/>
    </location>
</feature>
<dbReference type="PROSITE" id="PS50011">
    <property type="entry name" value="PROTEIN_KINASE_DOM"/>
    <property type="match status" value="1"/>
</dbReference>
<dbReference type="SUPFAM" id="SSF56112">
    <property type="entry name" value="Protein kinase-like (PK-like)"/>
    <property type="match status" value="1"/>
</dbReference>
<keyword evidence="3 6" id="KW-0547">Nucleotide-binding</keyword>
<protein>
    <submittedName>
        <fullName evidence="10">CAMK family protein kinase</fullName>
    </submittedName>
</protein>
<accession>A0A1J4KFB9</accession>
<dbReference type="GO" id="GO:0005737">
    <property type="term" value="C:cytoplasm"/>
    <property type="evidence" value="ECO:0007669"/>
    <property type="project" value="TreeGrafter"/>
</dbReference>
<dbReference type="PANTHER" id="PTHR24346">
    <property type="entry name" value="MAP/MICROTUBULE AFFINITY-REGULATING KINASE"/>
    <property type="match status" value="1"/>
</dbReference>
<evidence type="ECO:0000256" key="5">
    <source>
        <dbReference type="ARBA" id="ARBA00022840"/>
    </source>
</evidence>
<evidence type="ECO:0000256" key="1">
    <source>
        <dbReference type="ARBA" id="ARBA00022527"/>
    </source>
</evidence>
<dbReference type="Pfam" id="PF00069">
    <property type="entry name" value="Pkinase"/>
    <property type="match status" value="1"/>
</dbReference>
<dbReference type="GeneID" id="94836237"/>
<dbReference type="FunFam" id="1.10.510.10:FF:000956">
    <property type="entry name" value="CAMK family protein kinase"/>
    <property type="match status" value="1"/>
</dbReference>
<dbReference type="InterPro" id="IPR000719">
    <property type="entry name" value="Prot_kinase_dom"/>
</dbReference>
<evidence type="ECO:0000256" key="2">
    <source>
        <dbReference type="ARBA" id="ARBA00022679"/>
    </source>
</evidence>
<dbReference type="PROSITE" id="PS00107">
    <property type="entry name" value="PROTEIN_KINASE_ATP"/>
    <property type="match status" value="1"/>
</dbReference>
<name>A0A1J4KFB9_9EUKA</name>
<dbReference type="SMART" id="SM00220">
    <property type="entry name" value="S_TKc"/>
    <property type="match status" value="1"/>
</dbReference>
<dbReference type="FunFam" id="3.30.200.20:FF:000042">
    <property type="entry name" value="Aurora kinase A"/>
    <property type="match status" value="1"/>
</dbReference>
<dbReference type="GO" id="GO:0035556">
    <property type="term" value="P:intracellular signal transduction"/>
    <property type="evidence" value="ECO:0007669"/>
    <property type="project" value="TreeGrafter"/>
</dbReference>